<evidence type="ECO:0000313" key="2">
    <source>
        <dbReference type="Proteomes" id="UP001499910"/>
    </source>
</evidence>
<protein>
    <submittedName>
        <fullName evidence="1">Uncharacterized protein</fullName>
    </submittedName>
</protein>
<name>A0ABP9LFP0_9RHOB</name>
<reference evidence="2" key="1">
    <citation type="journal article" date="2019" name="Int. J. Syst. Evol. Microbiol.">
        <title>The Global Catalogue of Microorganisms (GCM) 10K type strain sequencing project: providing services to taxonomists for standard genome sequencing and annotation.</title>
        <authorList>
            <consortium name="The Broad Institute Genomics Platform"/>
            <consortium name="The Broad Institute Genome Sequencing Center for Infectious Disease"/>
            <person name="Wu L."/>
            <person name="Ma J."/>
        </authorList>
    </citation>
    <scope>NUCLEOTIDE SEQUENCE [LARGE SCALE GENOMIC DNA]</scope>
    <source>
        <strain evidence="2">JCM 18015</strain>
    </source>
</reference>
<proteinExistence type="predicted"/>
<gene>
    <name evidence="1" type="ORF">GCM10023209_23150</name>
</gene>
<organism evidence="1 2">
    <name type="scientific">[Roseibacterium] beibuensis</name>
    <dbReference type="NCBI Taxonomy" id="1193142"/>
    <lineage>
        <taxon>Bacteria</taxon>
        <taxon>Pseudomonadati</taxon>
        <taxon>Pseudomonadota</taxon>
        <taxon>Alphaproteobacteria</taxon>
        <taxon>Rhodobacterales</taxon>
        <taxon>Roseobacteraceae</taxon>
        <taxon>Roseicyclus</taxon>
    </lineage>
</organism>
<dbReference type="Proteomes" id="UP001499910">
    <property type="component" value="Unassembled WGS sequence"/>
</dbReference>
<dbReference type="EMBL" id="BAABHW010000003">
    <property type="protein sequence ID" value="GAA5075312.1"/>
    <property type="molecule type" value="Genomic_DNA"/>
</dbReference>
<evidence type="ECO:0000313" key="1">
    <source>
        <dbReference type="EMBL" id="GAA5075312.1"/>
    </source>
</evidence>
<sequence>MRIGEATLGQHPGQRACSCAASVAVDALEQEYIGLGSGDHRERCQNLRVIAGQDIAQQQARAAARQVGMVLRESQIFGCRRARGQQECNR</sequence>
<accession>A0ABP9LFP0</accession>
<keyword evidence="2" id="KW-1185">Reference proteome</keyword>
<comment type="caution">
    <text evidence="1">The sequence shown here is derived from an EMBL/GenBank/DDBJ whole genome shotgun (WGS) entry which is preliminary data.</text>
</comment>